<keyword evidence="3" id="KW-1185">Reference proteome</keyword>
<organism evidence="2 3">
    <name type="scientific">Oceanospirillum sediminis</name>
    <dbReference type="NCBI Taxonomy" id="2760088"/>
    <lineage>
        <taxon>Bacteria</taxon>
        <taxon>Pseudomonadati</taxon>
        <taxon>Pseudomonadota</taxon>
        <taxon>Gammaproteobacteria</taxon>
        <taxon>Oceanospirillales</taxon>
        <taxon>Oceanospirillaceae</taxon>
        <taxon>Oceanospirillum</taxon>
    </lineage>
</organism>
<dbReference type="InterPro" id="IPR039418">
    <property type="entry name" value="LexA-like"/>
</dbReference>
<dbReference type="CDD" id="cd06529">
    <property type="entry name" value="S24_LexA-like"/>
    <property type="match status" value="1"/>
</dbReference>
<evidence type="ECO:0000259" key="1">
    <source>
        <dbReference type="PROSITE" id="PS50943"/>
    </source>
</evidence>
<dbReference type="PANTHER" id="PTHR33516">
    <property type="entry name" value="LEXA REPRESSOR"/>
    <property type="match status" value="1"/>
</dbReference>
<sequence length="209" mass="22723">MLGERLKKFRKDAGMTQQQVADLMGVSRPAVGQWESGQTSPSLEMLSTLAARYGVSRGVLLGDEPENSSESNIAPAPKMAGMAPLISWVQAGMWSESFVEINEDTEFYPRPAGASANTFVLRVVGESMIDEYKPGTLIFVDPERAAKSGDDVIASLIDSGEATFKRYIEEPGTGKFLKALNSAWAEPYLQINGSCRILGVIVADMRIRL</sequence>
<dbReference type="InterPro" id="IPR050077">
    <property type="entry name" value="LexA_repressor"/>
</dbReference>
<dbReference type="Pfam" id="PF01381">
    <property type="entry name" value="HTH_3"/>
    <property type="match status" value="1"/>
</dbReference>
<comment type="caution">
    <text evidence="2">The sequence shown here is derived from an EMBL/GenBank/DDBJ whole genome shotgun (WGS) entry which is preliminary data.</text>
</comment>
<dbReference type="RefSeq" id="WP_182807596.1">
    <property type="nucleotide sequence ID" value="NZ_JACJFM010000004.1"/>
</dbReference>
<dbReference type="EMBL" id="JACJFM010000004">
    <property type="protein sequence ID" value="MBB1485806.1"/>
    <property type="molecule type" value="Genomic_DNA"/>
</dbReference>
<dbReference type="CDD" id="cd00093">
    <property type="entry name" value="HTH_XRE"/>
    <property type="match status" value="1"/>
</dbReference>
<feature type="domain" description="HTH cro/C1-type" evidence="1">
    <location>
        <begin position="6"/>
        <end position="60"/>
    </location>
</feature>
<dbReference type="PROSITE" id="PS50943">
    <property type="entry name" value="HTH_CROC1"/>
    <property type="match status" value="1"/>
</dbReference>
<dbReference type="SMART" id="SM00530">
    <property type="entry name" value="HTH_XRE"/>
    <property type="match status" value="1"/>
</dbReference>
<accession>A0A839INE7</accession>
<dbReference type="SUPFAM" id="SSF47413">
    <property type="entry name" value="lambda repressor-like DNA-binding domains"/>
    <property type="match status" value="1"/>
</dbReference>
<dbReference type="GO" id="GO:0003677">
    <property type="term" value="F:DNA binding"/>
    <property type="evidence" value="ECO:0007669"/>
    <property type="project" value="InterPro"/>
</dbReference>
<dbReference type="Proteomes" id="UP000565262">
    <property type="component" value="Unassembled WGS sequence"/>
</dbReference>
<dbReference type="InterPro" id="IPR036286">
    <property type="entry name" value="LexA/Signal_pep-like_sf"/>
</dbReference>
<gene>
    <name evidence="2" type="ORF">H4O21_04165</name>
</gene>
<dbReference type="SUPFAM" id="SSF51306">
    <property type="entry name" value="LexA/Signal peptidase"/>
    <property type="match status" value="1"/>
</dbReference>
<protein>
    <submittedName>
        <fullName evidence="2">Helix-turn-helix domain-containing protein</fullName>
    </submittedName>
</protein>
<dbReference type="Gene3D" id="1.10.260.40">
    <property type="entry name" value="lambda repressor-like DNA-binding domains"/>
    <property type="match status" value="1"/>
</dbReference>
<dbReference type="InterPro" id="IPR010982">
    <property type="entry name" value="Lambda_DNA-bd_dom_sf"/>
</dbReference>
<evidence type="ECO:0000313" key="3">
    <source>
        <dbReference type="Proteomes" id="UP000565262"/>
    </source>
</evidence>
<dbReference type="PANTHER" id="PTHR33516:SF2">
    <property type="entry name" value="LEXA REPRESSOR-RELATED"/>
    <property type="match status" value="1"/>
</dbReference>
<dbReference type="Pfam" id="PF00717">
    <property type="entry name" value="Peptidase_S24"/>
    <property type="match status" value="1"/>
</dbReference>
<dbReference type="Gene3D" id="2.10.109.10">
    <property type="entry name" value="Umud Fragment, subunit A"/>
    <property type="match status" value="1"/>
</dbReference>
<name>A0A839INE7_9GAMM</name>
<dbReference type="InterPro" id="IPR015927">
    <property type="entry name" value="Peptidase_S24_S26A/B/C"/>
</dbReference>
<dbReference type="InterPro" id="IPR001387">
    <property type="entry name" value="Cro/C1-type_HTH"/>
</dbReference>
<proteinExistence type="predicted"/>
<dbReference type="AlphaFoldDB" id="A0A839INE7"/>
<evidence type="ECO:0000313" key="2">
    <source>
        <dbReference type="EMBL" id="MBB1485806.1"/>
    </source>
</evidence>
<reference evidence="2 3" key="1">
    <citation type="submission" date="2020-08" db="EMBL/GenBank/DDBJ databases">
        <title>Oceanospirillum sp. nov. isolated from marine sediment.</title>
        <authorList>
            <person name="Ji X."/>
        </authorList>
    </citation>
    <scope>NUCLEOTIDE SEQUENCE [LARGE SCALE GENOMIC DNA]</scope>
    <source>
        <strain evidence="2 3">D5</strain>
    </source>
</reference>